<evidence type="ECO:0000313" key="1">
    <source>
        <dbReference type="EMBL" id="KAF2463859.1"/>
    </source>
</evidence>
<protein>
    <submittedName>
        <fullName evidence="1">Uncharacterized protein</fullName>
    </submittedName>
</protein>
<evidence type="ECO:0000313" key="2">
    <source>
        <dbReference type="Proteomes" id="UP000799755"/>
    </source>
</evidence>
<dbReference type="EMBL" id="MU003545">
    <property type="protein sequence ID" value="KAF2463859.1"/>
    <property type="molecule type" value="Genomic_DNA"/>
</dbReference>
<sequence length="224" mass="24228">MHLYGLLVVGNSIMDGTWLALGASRIQVFGGIEQHPPPAPDAVILYASIWFVGTAFGFLVESNTIHLQRLVHYGTWLALGASCIRVFGGIKHHPPLASGIAFCIWVFGGIKHHPPLAYAYIWFWNQTAPTSSSLARALAINNYLRPHKLFSPLQSTTLRSSSRSSSSDDGDDDDNDNDSVAFSLSPFEAVPIPKAPPLPSSPYPPPLFAARCSGNNPLHSNKPA</sequence>
<dbReference type="Proteomes" id="UP000799755">
    <property type="component" value="Unassembled WGS sequence"/>
</dbReference>
<proteinExistence type="predicted"/>
<reference evidence="1" key="1">
    <citation type="journal article" date="2020" name="Stud. Mycol.">
        <title>101 Dothideomycetes genomes: a test case for predicting lifestyles and emergence of pathogens.</title>
        <authorList>
            <person name="Haridas S."/>
            <person name="Albert R."/>
            <person name="Binder M."/>
            <person name="Bloem J."/>
            <person name="Labutti K."/>
            <person name="Salamov A."/>
            <person name="Andreopoulos B."/>
            <person name="Baker S."/>
            <person name="Barry K."/>
            <person name="Bills G."/>
            <person name="Bluhm B."/>
            <person name="Cannon C."/>
            <person name="Castanera R."/>
            <person name="Culley D."/>
            <person name="Daum C."/>
            <person name="Ezra D."/>
            <person name="Gonzalez J."/>
            <person name="Henrissat B."/>
            <person name="Kuo A."/>
            <person name="Liang C."/>
            <person name="Lipzen A."/>
            <person name="Lutzoni F."/>
            <person name="Magnuson J."/>
            <person name="Mondo S."/>
            <person name="Nolan M."/>
            <person name="Ohm R."/>
            <person name="Pangilinan J."/>
            <person name="Park H.-J."/>
            <person name="Ramirez L."/>
            <person name="Alfaro M."/>
            <person name="Sun H."/>
            <person name="Tritt A."/>
            <person name="Yoshinaga Y."/>
            <person name="Zwiers L.-H."/>
            <person name="Turgeon B."/>
            <person name="Goodwin S."/>
            <person name="Spatafora J."/>
            <person name="Crous P."/>
            <person name="Grigoriev I."/>
        </authorList>
    </citation>
    <scope>NUCLEOTIDE SEQUENCE</scope>
    <source>
        <strain evidence="1">ATCC 200398</strain>
    </source>
</reference>
<accession>A0ACB6Q9Z5</accession>
<comment type="caution">
    <text evidence="1">The sequence shown here is derived from an EMBL/GenBank/DDBJ whole genome shotgun (WGS) entry which is preliminary data.</text>
</comment>
<organism evidence="1 2">
    <name type="scientific">Lindgomyces ingoldianus</name>
    <dbReference type="NCBI Taxonomy" id="673940"/>
    <lineage>
        <taxon>Eukaryota</taxon>
        <taxon>Fungi</taxon>
        <taxon>Dikarya</taxon>
        <taxon>Ascomycota</taxon>
        <taxon>Pezizomycotina</taxon>
        <taxon>Dothideomycetes</taxon>
        <taxon>Pleosporomycetidae</taxon>
        <taxon>Pleosporales</taxon>
        <taxon>Lindgomycetaceae</taxon>
        <taxon>Lindgomyces</taxon>
    </lineage>
</organism>
<keyword evidence="2" id="KW-1185">Reference proteome</keyword>
<gene>
    <name evidence="1" type="ORF">BDR25DRAFT_362428</name>
</gene>
<name>A0ACB6Q9Z5_9PLEO</name>